<dbReference type="Gene3D" id="3.40.30.10">
    <property type="entry name" value="Glutaredoxin"/>
    <property type="match status" value="1"/>
</dbReference>
<dbReference type="PANTHER" id="PTHR43968">
    <property type="match status" value="1"/>
</dbReference>
<dbReference type="EMBL" id="LVYU01000076">
    <property type="protein sequence ID" value="KZB02207.1"/>
    <property type="molecule type" value="Genomic_DNA"/>
</dbReference>
<dbReference type="PROSITE" id="PS50404">
    <property type="entry name" value="GST_NTER"/>
    <property type="match status" value="1"/>
</dbReference>
<proteinExistence type="predicted"/>
<dbReference type="RefSeq" id="WP_062940739.1">
    <property type="nucleotide sequence ID" value="NZ_CP171844.1"/>
</dbReference>
<dbReference type="CDD" id="cd03205">
    <property type="entry name" value="GST_C_6"/>
    <property type="match status" value="1"/>
</dbReference>
<dbReference type="InterPro" id="IPR036249">
    <property type="entry name" value="Thioredoxin-like_sf"/>
</dbReference>
<gene>
    <name evidence="2" type="ORF">A4A59_11680</name>
</gene>
<dbReference type="SUPFAM" id="SSF52833">
    <property type="entry name" value="Thioredoxin-like"/>
    <property type="match status" value="1"/>
</dbReference>
<dbReference type="AlphaFoldDB" id="A0A154INN3"/>
<reference evidence="2" key="1">
    <citation type="submission" date="2016-03" db="EMBL/GenBank/DDBJ databases">
        <title>Microsymbionts genomes from the relict species Vavilovia formosa.</title>
        <authorList>
            <person name="Chirak E."/>
            <person name="Kimeklis A."/>
            <person name="Kopat V."/>
            <person name="Andronov E."/>
        </authorList>
    </citation>
    <scope>NUCLEOTIDE SEQUENCE [LARGE SCALE GENOMIC DNA]</scope>
    <source>
        <strain evidence="2">Vaf12</strain>
    </source>
</reference>
<sequence>MKLLCSPASPYSNKVRMAAHFLGLELNAIRVDTNTGPAILVDNNPLGKIPTLLTDDGVSIYDSVAIMHYFDRLTKGGLYPSKNGKRTDAEILEALCDGICDCLLAIVYERRFRDEEKVHQPWIDRQWKKATSGLAHLSANPPKTGKKLNGGHFALAATLDYLELRFKDQWEADHAPLIDWQRQFDKKFPAHSELKSEG</sequence>
<dbReference type="CDD" id="cd03049">
    <property type="entry name" value="GST_N_3"/>
    <property type="match status" value="1"/>
</dbReference>
<dbReference type="InterPro" id="IPR004045">
    <property type="entry name" value="Glutathione_S-Trfase_N"/>
</dbReference>
<dbReference type="InterPro" id="IPR050983">
    <property type="entry name" value="GST_Omega/HSP26"/>
</dbReference>
<comment type="caution">
    <text evidence="2">The sequence shown here is derived from an EMBL/GenBank/DDBJ whole genome shotgun (WGS) entry which is preliminary data.</text>
</comment>
<feature type="domain" description="GST N-terminal" evidence="1">
    <location>
        <begin position="1"/>
        <end position="78"/>
    </location>
</feature>
<organism evidence="2">
    <name type="scientific">Rhizobium leguminosarum</name>
    <dbReference type="NCBI Taxonomy" id="384"/>
    <lineage>
        <taxon>Bacteria</taxon>
        <taxon>Pseudomonadati</taxon>
        <taxon>Pseudomonadota</taxon>
        <taxon>Alphaproteobacteria</taxon>
        <taxon>Hyphomicrobiales</taxon>
        <taxon>Rhizobiaceae</taxon>
        <taxon>Rhizobium/Agrobacterium group</taxon>
        <taxon>Rhizobium</taxon>
    </lineage>
</organism>
<evidence type="ECO:0000259" key="1">
    <source>
        <dbReference type="PROSITE" id="PS50404"/>
    </source>
</evidence>
<accession>A0A154INN3</accession>
<dbReference type="GO" id="GO:0005737">
    <property type="term" value="C:cytoplasm"/>
    <property type="evidence" value="ECO:0007669"/>
    <property type="project" value="TreeGrafter"/>
</dbReference>
<protein>
    <submittedName>
        <fullName evidence="2">Glutathione S-transferase</fullName>
    </submittedName>
</protein>
<dbReference type="Pfam" id="PF13409">
    <property type="entry name" value="GST_N_2"/>
    <property type="match status" value="1"/>
</dbReference>
<keyword evidence="2" id="KW-0808">Transferase</keyword>
<evidence type="ECO:0000313" key="2">
    <source>
        <dbReference type="EMBL" id="KZB02207.1"/>
    </source>
</evidence>
<dbReference type="PANTHER" id="PTHR43968:SF6">
    <property type="entry name" value="GLUTATHIONE S-TRANSFERASE OMEGA"/>
    <property type="match status" value="1"/>
</dbReference>
<dbReference type="Gene3D" id="1.20.1050.10">
    <property type="match status" value="1"/>
</dbReference>
<dbReference type="GO" id="GO:0016740">
    <property type="term" value="F:transferase activity"/>
    <property type="evidence" value="ECO:0007669"/>
    <property type="project" value="UniProtKB-KW"/>
</dbReference>
<name>A0A154INN3_RHILE</name>